<dbReference type="AlphaFoldDB" id="A0AAV5C4P7"/>
<organism evidence="1 2">
    <name type="scientific">Eleusine coracana subsp. coracana</name>
    <dbReference type="NCBI Taxonomy" id="191504"/>
    <lineage>
        <taxon>Eukaryota</taxon>
        <taxon>Viridiplantae</taxon>
        <taxon>Streptophyta</taxon>
        <taxon>Embryophyta</taxon>
        <taxon>Tracheophyta</taxon>
        <taxon>Spermatophyta</taxon>
        <taxon>Magnoliopsida</taxon>
        <taxon>Liliopsida</taxon>
        <taxon>Poales</taxon>
        <taxon>Poaceae</taxon>
        <taxon>PACMAD clade</taxon>
        <taxon>Chloridoideae</taxon>
        <taxon>Cynodonteae</taxon>
        <taxon>Eleusininae</taxon>
        <taxon>Eleusine</taxon>
    </lineage>
</organism>
<protein>
    <submittedName>
        <fullName evidence="1">Uncharacterized protein</fullName>
    </submittedName>
</protein>
<accession>A0AAV5C4P7</accession>
<reference evidence="1" key="2">
    <citation type="submission" date="2021-12" db="EMBL/GenBank/DDBJ databases">
        <title>Resequencing data analysis of finger millet.</title>
        <authorList>
            <person name="Hatakeyama M."/>
            <person name="Aluri S."/>
            <person name="Balachadran M.T."/>
            <person name="Sivarajan S.R."/>
            <person name="Poveda L."/>
            <person name="Shimizu-Inatsugi R."/>
            <person name="Schlapbach R."/>
            <person name="Sreeman S.M."/>
            <person name="Shimizu K.K."/>
        </authorList>
    </citation>
    <scope>NUCLEOTIDE SEQUENCE</scope>
</reference>
<evidence type="ECO:0000313" key="2">
    <source>
        <dbReference type="Proteomes" id="UP001054889"/>
    </source>
</evidence>
<evidence type="ECO:0000313" key="1">
    <source>
        <dbReference type="EMBL" id="GJM92793.1"/>
    </source>
</evidence>
<sequence length="195" mass="21270">MAGKQFPSLAHARPASASSRRAIAVAALLVLLAASYFLLLSPSSPRSAPAVFASPSATTSFLASLDHFLTSPHLSASSTASPGDLDAAIGAQEEARLYGEPGAWPAAAGPLRVYVYEMPTKFTYDLLRLFRNSYHETDNLTSNGSPVHRLIEQHSIDYWLWADLIAPESQRLLKNVIRVQRQEEQTFSTCHSSQQ</sequence>
<gene>
    <name evidence="1" type="primary">ga09293</name>
    <name evidence="1" type="ORF">PR202_ga09293</name>
</gene>
<proteinExistence type="predicted"/>
<dbReference type="EMBL" id="BQKI01000004">
    <property type="protein sequence ID" value="GJM92793.1"/>
    <property type="molecule type" value="Genomic_DNA"/>
</dbReference>
<reference evidence="1" key="1">
    <citation type="journal article" date="2018" name="DNA Res.">
        <title>Multiple hybrid de novo genome assembly of finger millet, an orphan allotetraploid crop.</title>
        <authorList>
            <person name="Hatakeyama M."/>
            <person name="Aluri S."/>
            <person name="Balachadran M.T."/>
            <person name="Sivarajan S.R."/>
            <person name="Patrignani A."/>
            <person name="Gruter S."/>
            <person name="Poveda L."/>
            <person name="Shimizu-Inatsugi R."/>
            <person name="Baeten J."/>
            <person name="Francoijs K.J."/>
            <person name="Nataraja K.N."/>
            <person name="Reddy Y.A.N."/>
            <person name="Phadnis S."/>
            <person name="Ravikumar R.L."/>
            <person name="Schlapbach R."/>
            <person name="Sreeman S.M."/>
            <person name="Shimizu K.K."/>
        </authorList>
    </citation>
    <scope>NUCLEOTIDE SEQUENCE</scope>
</reference>
<dbReference type="Proteomes" id="UP001054889">
    <property type="component" value="Unassembled WGS sequence"/>
</dbReference>
<keyword evidence="2" id="KW-1185">Reference proteome</keyword>
<comment type="caution">
    <text evidence="1">The sequence shown here is derived from an EMBL/GenBank/DDBJ whole genome shotgun (WGS) entry which is preliminary data.</text>
</comment>
<name>A0AAV5C4P7_ELECO</name>